<keyword evidence="2" id="KW-0963">Cytoplasm</keyword>
<dbReference type="EMBL" id="CAJNOC010000300">
    <property type="protein sequence ID" value="CAF0741569.1"/>
    <property type="molecule type" value="Genomic_DNA"/>
</dbReference>
<dbReference type="InterPro" id="IPR012337">
    <property type="entry name" value="RNaseH-like_sf"/>
</dbReference>
<accession>A0A813NW86</accession>
<dbReference type="PANTHER" id="PTHR23044">
    <property type="entry name" value="3'-5' EXONUCLEASE ERI1-RELATED"/>
    <property type="match status" value="1"/>
</dbReference>
<evidence type="ECO:0000256" key="7">
    <source>
        <dbReference type="SAM" id="MobiDB-lite"/>
    </source>
</evidence>
<gene>
    <name evidence="10" type="ORF">OXX778_LOCUS3421</name>
</gene>
<keyword evidence="3" id="KW-0540">Nuclease</keyword>
<keyword evidence="11" id="KW-1185">Reference proteome</keyword>
<keyword evidence="4" id="KW-0378">Hydrolase</keyword>
<dbReference type="InterPro" id="IPR003034">
    <property type="entry name" value="SAP_dom"/>
</dbReference>
<dbReference type="GO" id="GO:0003676">
    <property type="term" value="F:nucleic acid binding"/>
    <property type="evidence" value="ECO:0007669"/>
    <property type="project" value="InterPro"/>
</dbReference>
<dbReference type="Pfam" id="PF00929">
    <property type="entry name" value="RNase_T"/>
    <property type="match status" value="1"/>
</dbReference>
<dbReference type="AlphaFoldDB" id="A0A813NW86"/>
<dbReference type="Proteomes" id="UP000663879">
    <property type="component" value="Unassembled WGS sequence"/>
</dbReference>
<comment type="caution">
    <text evidence="10">The sequence shown here is derived from an EMBL/GenBank/DDBJ whole genome shotgun (WGS) entry which is preliminary data.</text>
</comment>
<organism evidence="10 11">
    <name type="scientific">Brachionus calyciflorus</name>
    <dbReference type="NCBI Taxonomy" id="104777"/>
    <lineage>
        <taxon>Eukaryota</taxon>
        <taxon>Metazoa</taxon>
        <taxon>Spiralia</taxon>
        <taxon>Gnathifera</taxon>
        <taxon>Rotifera</taxon>
        <taxon>Eurotatoria</taxon>
        <taxon>Monogononta</taxon>
        <taxon>Pseudotrocha</taxon>
        <taxon>Ploima</taxon>
        <taxon>Brachionidae</taxon>
        <taxon>Brachionus</taxon>
    </lineage>
</organism>
<keyword evidence="6" id="KW-0943">RNA-mediated gene silencing</keyword>
<feature type="region of interest" description="Disordered" evidence="7">
    <location>
        <begin position="312"/>
        <end position="331"/>
    </location>
</feature>
<dbReference type="SMART" id="SM00479">
    <property type="entry name" value="EXOIII"/>
    <property type="match status" value="1"/>
</dbReference>
<feature type="region of interest" description="Disordered" evidence="7">
    <location>
        <begin position="1"/>
        <end position="21"/>
    </location>
</feature>
<name>A0A813NW86_9BILA</name>
<evidence type="ECO:0000256" key="4">
    <source>
        <dbReference type="ARBA" id="ARBA00022801"/>
    </source>
</evidence>
<dbReference type="GO" id="GO:0031047">
    <property type="term" value="P:regulatory ncRNA-mediated gene silencing"/>
    <property type="evidence" value="ECO:0007669"/>
    <property type="project" value="UniProtKB-KW"/>
</dbReference>
<dbReference type="PANTHER" id="PTHR23044:SF61">
    <property type="entry name" value="3'-5' EXORIBONUCLEASE 1-RELATED"/>
    <property type="match status" value="1"/>
</dbReference>
<evidence type="ECO:0008006" key="12">
    <source>
        <dbReference type="Google" id="ProtNLM"/>
    </source>
</evidence>
<dbReference type="GO" id="GO:0005730">
    <property type="term" value="C:nucleolus"/>
    <property type="evidence" value="ECO:0007669"/>
    <property type="project" value="TreeGrafter"/>
</dbReference>
<feature type="domain" description="Exonuclease" evidence="8">
    <location>
        <begin position="107"/>
        <end position="291"/>
    </location>
</feature>
<comment type="subcellular location">
    <subcellularLocation>
        <location evidence="1">Cytoplasm</location>
    </subcellularLocation>
</comment>
<dbReference type="CDD" id="cd06133">
    <property type="entry name" value="ERI-1_3'hExo_like"/>
    <property type="match status" value="1"/>
</dbReference>
<evidence type="ECO:0000256" key="3">
    <source>
        <dbReference type="ARBA" id="ARBA00022722"/>
    </source>
</evidence>
<sequence length="331" mass="38529">MASNENEKSKKNDDKNFDPSWLKGTSAEILLKPTEHKKNTKKDFSHPVYKKISKINGKINDMDEDDLVKSLNELSLDSTGKKEVLVKRLKSHYKEQNVKVEKCKFDFIGVIDFEATCTEVQTKNYPHEIIEFPIVLIDMKTLTIVDCFSSYCRPIINPKLTKFCTELTGIKQEQVDIADDFKVVLEKVEHWIESRELGKKYKFGIATDGPWDMQNFLNLQCFHSNIPYPKWAKKWIDVRKLFSNWLGVRRCNISRMLDFYEYEFEGNQHCGLDDAKNIARILIRLAKDGCEININDHLKKCLSTARLTDNDNSINESDESEQENQNQNDLN</sequence>
<protein>
    <recommendedName>
        <fullName evidence="12">SAP domain-containing protein</fullName>
    </recommendedName>
</protein>
<dbReference type="SUPFAM" id="SSF53098">
    <property type="entry name" value="Ribonuclease H-like"/>
    <property type="match status" value="1"/>
</dbReference>
<reference evidence="10" key="1">
    <citation type="submission" date="2021-02" db="EMBL/GenBank/DDBJ databases">
        <authorList>
            <person name="Nowell W R."/>
        </authorList>
    </citation>
    <scope>NUCLEOTIDE SEQUENCE</scope>
    <source>
        <strain evidence="10">Ploen Becks lab</strain>
    </source>
</reference>
<proteinExistence type="predicted"/>
<evidence type="ECO:0000313" key="10">
    <source>
        <dbReference type="EMBL" id="CAF0741569.1"/>
    </source>
</evidence>
<evidence type="ECO:0000256" key="2">
    <source>
        <dbReference type="ARBA" id="ARBA00022490"/>
    </source>
</evidence>
<keyword evidence="5" id="KW-0269">Exonuclease</keyword>
<dbReference type="Gene3D" id="1.10.720.30">
    <property type="entry name" value="SAP domain"/>
    <property type="match status" value="1"/>
</dbReference>
<dbReference type="GO" id="GO:0000175">
    <property type="term" value="F:3'-5'-RNA exonuclease activity"/>
    <property type="evidence" value="ECO:0007669"/>
    <property type="project" value="InterPro"/>
</dbReference>
<dbReference type="GO" id="GO:0005737">
    <property type="term" value="C:cytoplasm"/>
    <property type="evidence" value="ECO:0007669"/>
    <property type="project" value="UniProtKB-SubCell"/>
</dbReference>
<dbReference type="InterPro" id="IPR047201">
    <property type="entry name" value="ERI-1_3'hExo-like"/>
</dbReference>
<feature type="compositionally biased region" description="Basic and acidic residues" evidence="7">
    <location>
        <begin position="1"/>
        <end position="17"/>
    </location>
</feature>
<dbReference type="InterPro" id="IPR036361">
    <property type="entry name" value="SAP_dom_sf"/>
</dbReference>
<dbReference type="InterPro" id="IPR051274">
    <property type="entry name" value="3-5_Exoribonuclease"/>
</dbReference>
<evidence type="ECO:0000256" key="5">
    <source>
        <dbReference type="ARBA" id="ARBA00022839"/>
    </source>
</evidence>
<evidence type="ECO:0000259" key="8">
    <source>
        <dbReference type="SMART" id="SM00479"/>
    </source>
</evidence>
<evidence type="ECO:0000313" key="11">
    <source>
        <dbReference type="Proteomes" id="UP000663879"/>
    </source>
</evidence>
<feature type="domain" description="SAP" evidence="9">
    <location>
        <begin position="59"/>
        <end position="93"/>
    </location>
</feature>
<evidence type="ECO:0000256" key="1">
    <source>
        <dbReference type="ARBA" id="ARBA00004496"/>
    </source>
</evidence>
<dbReference type="InterPro" id="IPR013520">
    <property type="entry name" value="Ribonucl_H"/>
</dbReference>
<dbReference type="SMART" id="SM00513">
    <property type="entry name" value="SAP"/>
    <property type="match status" value="1"/>
</dbReference>
<evidence type="ECO:0000259" key="9">
    <source>
        <dbReference type="SMART" id="SM00513"/>
    </source>
</evidence>
<dbReference type="InterPro" id="IPR036397">
    <property type="entry name" value="RNaseH_sf"/>
</dbReference>
<dbReference type="OrthoDB" id="448399at2759"/>
<dbReference type="FunFam" id="3.30.420.10:FF:000034">
    <property type="entry name" value="3'-5' exoribonuclease 1"/>
    <property type="match status" value="1"/>
</dbReference>
<evidence type="ECO:0000256" key="6">
    <source>
        <dbReference type="ARBA" id="ARBA00023158"/>
    </source>
</evidence>
<dbReference type="Gene3D" id="3.30.420.10">
    <property type="entry name" value="Ribonuclease H-like superfamily/Ribonuclease H"/>
    <property type="match status" value="1"/>
</dbReference>